<dbReference type="GO" id="GO:0005840">
    <property type="term" value="C:ribosome"/>
    <property type="evidence" value="ECO:0007669"/>
    <property type="project" value="UniProtKB-KW"/>
</dbReference>
<evidence type="ECO:0000256" key="3">
    <source>
        <dbReference type="ARBA" id="ARBA00022980"/>
    </source>
</evidence>
<dbReference type="OrthoDB" id="19619at2759"/>
<evidence type="ECO:0000259" key="10">
    <source>
        <dbReference type="SMART" id="SM00978"/>
    </source>
</evidence>
<dbReference type="Gene3D" id="3.10.450.240">
    <property type="match status" value="1"/>
</dbReference>
<evidence type="ECO:0000256" key="5">
    <source>
        <dbReference type="ARBA" id="ARBA00023274"/>
    </source>
</evidence>
<protein>
    <recommendedName>
        <fullName evidence="7">Large ribosomal subunit protein mL45</fullName>
    </recommendedName>
    <alternativeName>
        <fullName evidence="8">39S ribosomal protein L45, mitochondrial</fullName>
    </alternativeName>
</protein>
<dbReference type="InterPro" id="IPR007379">
    <property type="entry name" value="Tim44-like_dom"/>
</dbReference>
<dbReference type="GO" id="GO:1990904">
    <property type="term" value="C:ribonucleoprotein complex"/>
    <property type="evidence" value="ECO:0007669"/>
    <property type="project" value="UniProtKB-KW"/>
</dbReference>
<organism evidence="11">
    <name type="scientific">Lepeophtheirus salmonis</name>
    <name type="common">Salmon louse</name>
    <name type="synonym">Caligus salmonis</name>
    <dbReference type="NCBI Taxonomy" id="72036"/>
    <lineage>
        <taxon>Eukaryota</taxon>
        <taxon>Metazoa</taxon>
        <taxon>Ecdysozoa</taxon>
        <taxon>Arthropoda</taxon>
        <taxon>Crustacea</taxon>
        <taxon>Multicrustacea</taxon>
        <taxon>Hexanauplia</taxon>
        <taxon>Copepoda</taxon>
        <taxon>Siphonostomatoida</taxon>
        <taxon>Caligidae</taxon>
        <taxon>Lepeophtheirus</taxon>
    </lineage>
</organism>
<comment type="similarity">
    <text evidence="6">Belongs to the mitochondrion-specific ribosomal protein mL45 family.</text>
</comment>
<evidence type="ECO:0000256" key="7">
    <source>
        <dbReference type="ARBA" id="ARBA00039448"/>
    </source>
</evidence>
<keyword evidence="4" id="KW-0496">Mitochondrion</keyword>
<dbReference type="AlphaFoldDB" id="A0A0K2TNN8"/>
<evidence type="ECO:0000256" key="2">
    <source>
        <dbReference type="ARBA" id="ARBA00022946"/>
    </source>
</evidence>
<name>A0A0K2TNN8_LEPSM</name>
<evidence type="ECO:0000256" key="6">
    <source>
        <dbReference type="ARBA" id="ARBA00038073"/>
    </source>
</evidence>
<keyword evidence="3 11" id="KW-0689">Ribosomal protein</keyword>
<dbReference type="InterPro" id="IPR051975">
    <property type="entry name" value="mtLSU_mL45"/>
</dbReference>
<evidence type="ECO:0000256" key="9">
    <source>
        <dbReference type="SAM" id="MobiDB-lite"/>
    </source>
</evidence>
<feature type="domain" description="Tim44-like" evidence="10">
    <location>
        <begin position="142"/>
        <end position="289"/>
    </location>
</feature>
<proteinExistence type="inferred from homology"/>
<comment type="subcellular location">
    <subcellularLocation>
        <location evidence="1">Mitochondrion</location>
    </subcellularLocation>
</comment>
<feature type="region of interest" description="Disordered" evidence="9">
    <location>
        <begin position="309"/>
        <end position="340"/>
    </location>
</feature>
<dbReference type="InterPro" id="IPR032710">
    <property type="entry name" value="NTF2-like_dom_sf"/>
</dbReference>
<evidence type="ECO:0000313" key="11">
    <source>
        <dbReference type="EMBL" id="CDW27589.1"/>
    </source>
</evidence>
<dbReference type="PANTHER" id="PTHR28554">
    <property type="entry name" value="39S RIBOSOMAL PROTEIN L45, MITOCHONDRIAL"/>
    <property type="match status" value="1"/>
</dbReference>
<dbReference type="GO" id="GO:0005739">
    <property type="term" value="C:mitochondrion"/>
    <property type="evidence" value="ECO:0007669"/>
    <property type="project" value="UniProtKB-SubCell"/>
</dbReference>
<dbReference type="Pfam" id="PF04280">
    <property type="entry name" value="Tim44"/>
    <property type="match status" value="1"/>
</dbReference>
<dbReference type="SMART" id="SM00978">
    <property type="entry name" value="Tim44"/>
    <property type="match status" value="1"/>
</dbReference>
<dbReference type="PANTHER" id="PTHR28554:SF1">
    <property type="entry name" value="LARGE RIBOSOMAL SUBUNIT PROTEIN ML45"/>
    <property type="match status" value="1"/>
</dbReference>
<evidence type="ECO:0000256" key="1">
    <source>
        <dbReference type="ARBA" id="ARBA00004173"/>
    </source>
</evidence>
<accession>A0A0K2TNN8</accession>
<dbReference type="SUPFAM" id="SSF54427">
    <property type="entry name" value="NTF2-like"/>
    <property type="match status" value="1"/>
</dbReference>
<dbReference type="FunFam" id="3.10.450.240:FF:000003">
    <property type="entry name" value="39S ribosomal protein L45, mitochondrial"/>
    <property type="match status" value="1"/>
</dbReference>
<feature type="compositionally biased region" description="Acidic residues" evidence="9">
    <location>
        <begin position="309"/>
        <end position="328"/>
    </location>
</feature>
<sequence length="340" mass="38971">MSLVCSLGLALSRNILSRTLSPRMIVPLREYKMRPNKHRTLQHKKARASKVMKVQLYEADLQRRIETNDPSITPAEKKMFYKIMGILPPTNEKEVKMSYIGSTGALIDTYVPTEGDGKASILSKEGAKEGLTKGTGKGKSFLAARKIRSYEDDFDQKTFLLQAQEIYIKAHKSLVENGEDECLLKYVTEKAYPEMVHNVRRKTLRWEFIKSLEPPTIVHIRTQDLLQKQNKFAQVTVRFHTQQTLAVYDRFGRLIHGSEVVAKDVLEYVVFERHLASIYGSWRLHSKIIPDWAPQKPSSLLTTVLPDYEEGEESSQTEVEVEHDDEAIYDQHGNKMKTSS</sequence>
<keyword evidence="2" id="KW-0809">Transit peptide</keyword>
<evidence type="ECO:0000256" key="8">
    <source>
        <dbReference type="ARBA" id="ARBA00043031"/>
    </source>
</evidence>
<evidence type="ECO:0000256" key="4">
    <source>
        <dbReference type="ARBA" id="ARBA00023128"/>
    </source>
</evidence>
<keyword evidence="5" id="KW-0687">Ribonucleoprotein</keyword>
<reference evidence="11" key="1">
    <citation type="submission" date="2014-05" db="EMBL/GenBank/DDBJ databases">
        <authorList>
            <person name="Chronopoulou M."/>
        </authorList>
    </citation>
    <scope>NUCLEOTIDE SEQUENCE</scope>
    <source>
        <tissue evidence="11">Whole organism</tissue>
    </source>
</reference>
<dbReference type="EMBL" id="HACA01010228">
    <property type="protein sequence ID" value="CDW27589.1"/>
    <property type="molecule type" value="Transcribed_RNA"/>
</dbReference>